<reference evidence="6" key="1">
    <citation type="submission" date="2019-03" db="EMBL/GenBank/DDBJ databases">
        <title>Long read genome sequence of the mycoparasitic Pythium oligandrum ATCC 38472 isolated from sugarbeet rhizosphere.</title>
        <authorList>
            <person name="Gaulin E."/>
        </authorList>
    </citation>
    <scope>NUCLEOTIDE SEQUENCE</scope>
    <source>
        <strain evidence="6">ATCC 38472_TT</strain>
    </source>
</reference>
<evidence type="ECO:0000256" key="4">
    <source>
        <dbReference type="SAM" id="SignalP"/>
    </source>
</evidence>
<feature type="transmembrane region" description="Helical" evidence="3">
    <location>
        <begin position="476"/>
        <end position="497"/>
    </location>
</feature>
<dbReference type="InterPro" id="IPR000719">
    <property type="entry name" value="Prot_kinase_dom"/>
</dbReference>
<dbReference type="OrthoDB" id="4062651at2759"/>
<dbReference type="CDD" id="cd13999">
    <property type="entry name" value="STKc_MAP3K-like"/>
    <property type="match status" value="1"/>
</dbReference>
<organism evidence="6 7">
    <name type="scientific">Pythium oligandrum</name>
    <name type="common">Mycoparasitic fungus</name>
    <dbReference type="NCBI Taxonomy" id="41045"/>
    <lineage>
        <taxon>Eukaryota</taxon>
        <taxon>Sar</taxon>
        <taxon>Stramenopiles</taxon>
        <taxon>Oomycota</taxon>
        <taxon>Peronosporomycetes</taxon>
        <taxon>Pythiales</taxon>
        <taxon>Pythiaceae</taxon>
        <taxon>Pythium</taxon>
    </lineage>
</organism>
<dbReference type="InterPro" id="IPR008271">
    <property type="entry name" value="Ser/Thr_kinase_AS"/>
</dbReference>
<keyword evidence="2" id="KW-0677">Repeat</keyword>
<dbReference type="PROSITE" id="PS51450">
    <property type="entry name" value="LRR"/>
    <property type="match status" value="2"/>
</dbReference>
<dbReference type="InterPro" id="IPR051681">
    <property type="entry name" value="Ser/Thr_Kinases-Pseudokinases"/>
</dbReference>
<dbReference type="InterPro" id="IPR032675">
    <property type="entry name" value="LRR_dom_sf"/>
</dbReference>
<dbReference type="InterPro" id="IPR001611">
    <property type="entry name" value="Leu-rich_rpt"/>
</dbReference>
<dbReference type="PROSITE" id="PS50011">
    <property type="entry name" value="PROTEIN_KINASE_DOM"/>
    <property type="match status" value="1"/>
</dbReference>
<dbReference type="SMART" id="SM00364">
    <property type="entry name" value="LRR_BAC"/>
    <property type="match status" value="5"/>
</dbReference>
<keyword evidence="3" id="KW-0472">Membrane</keyword>
<dbReference type="SUPFAM" id="SSF52058">
    <property type="entry name" value="L domain-like"/>
    <property type="match status" value="1"/>
</dbReference>
<comment type="caution">
    <text evidence="6">The sequence shown here is derived from an EMBL/GenBank/DDBJ whole genome shotgun (WGS) entry which is preliminary data.</text>
</comment>
<dbReference type="PANTHER" id="PTHR44329:SF214">
    <property type="entry name" value="PROTEIN KINASE DOMAIN-CONTAINING PROTEIN"/>
    <property type="match status" value="1"/>
</dbReference>
<keyword evidence="7" id="KW-1185">Reference proteome</keyword>
<evidence type="ECO:0000313" key="7">
    <source>
        <dbReference type="Proteomes" id="UP000794436"/>
    </source>
</evidence>
<evidence type="ECO:0000256" key="1">
    <source>
        <dbReference type="ARBA" id="ARBA00022614"/>
    </source>
</evidence>
<proteinExistence type="predicted"/>
<dbReference type="Gene3D" id="1.10.510.10">
    <property type="entry name" value="Transferase(Phosphotransferase) domain 1"/>
    <property type="match status" value="1"/>
</dbReference>
<dbReference type="AlphaFoldDB" id="A0A8K1C8I1"/>
<dbReference type="SUPFAM" id="SSF56112">
    <property type="entry name" value="Protein kinase-like (PK-like)"/>
    <property type="match status" value="1"/>
</dbReference>
<dbReference type="PROSITE" id="PS00108">
    <property type="entry name" value="PROTEIN_KINASE_ST"/>
    <property type="match status" value="1"/>
</dbReference>
<dbReference type="EMBL" id="SPLM01000111">
    <property type="protein sequence ID" value="TMW58368.1"/>
    <property type="molecule type" value="Genomic_DNA"/>
</dbReference>
<keyword evidence="4" id="KW-0732">Signal</keyword>
<feature type="chain" id="PRO_5035418720" description="Protein kinase domain-containing protein" evidence="4">
    <location>
        <begin position="20"/>
        <end position="855"/>
    </location>
</feature>
<accession>A0A8K1C8I1</accession>
<evidence type="ECO:0000259" key="5">
    <source>
        <dbReference type="PROSITE" id="PS50011"/>
    </source>
</evidence>
<dbReference type="InterPro" id="IPR001245">
    <property type="entry name" value="Ser-Thr/Tyr_kinase_cat_dom"/>
</dbReference>
<evidence type="ECO:0000313" key="6">
    <source>
        <dbReference type="EMBL" id="TMW58368.1"/>
    </source>
</evidence>
<dbReference type="SMART" id="SM00220">
    <property type="entry name" value="S_TKc"/>
    <property type="match status" value="1"/>
</dbReference>
<dbReference type="PANTHER" id="PTHR44329">
    <property type="entry name" value="SERINE/THREONINE-PROTEIN KINASE TNNI3K-RELATED"/>
    <property type="match status" value="1"/>
</dbReference>
<keyword evidence="3" id="KW-0812">Transmembrane</keyword>
<protein>
    <recommendedName>
        <fullName evidence="5">Protein kinase domain-containing protein</fullName>
    </recommendedName>
</protein>
<gene>
    <name evidence="6" type="ORF">Poli38472_009927</name>
</gene>
<dbReference type="InterPro" id="IPR011009">
    <property type="entry name" value="Kinase-like_dom_sf"/>
</dbReference>
<dbReference type="SMART" id="SM00365">
    <property type="entry name" value="LRR_SD22"/>
    <property type="match status" value="5"/>
</dbReference>
<dbReference type="Pfam" id="PF07714">
    <property type="entry name" value="PK_Tyr_Ser-Thr"/>
    <property type="match status" value="1"/>
</dbReference>
<evidence type="ECO:0000256" key="3">
    <source>
        <dbReference type="SAM" id="Phobius"/>
    </source>
</evidence>
<name>A0A8K1C8I1_PYTOL</name>
<dbReference type="GO" id="GO:0005524">
    <property type="term" value="F:ATP binding"/>
    <property type="evidence" value="ECO:0007669"/>
    <property type="project" value="InterPro"/>
</dbReference>
<feature type="domain" description="Protein kinase" evidence="5">
    <location>
        <begin position="576"/>
        <end position="842"/>
    </location>
</feature>
<dbReference type="GO" id="GO:0004674">
    <property type="term" value="F:protein serine/threonine kinase activity"/>
    <property type="evidence" value="ECO:0007669"/>
    <property type="project" value="TreeGrafter"/>
</dbReference>
<feature type="signal peptide" evidence="4">
    <location>
        <begin position="1"/>
        <end position="19"/>
    </location>
</feature>
<dbReference type="PRINTS" id="PR00109">
    <property type="entry name" value="TYRKINASE"/>
</dbReference>
<dbReference type="Proteomes" id="UP000794436">
    <property type="component" value="Unassembled WGS sequence"/>
</dbReference>
<sequence length="855" mass="92153">MVRVVGWTLAMAALAGVMGQTTTTTTTTTESTVEASVESTTVASDSDSSCVSGGKVTLTAAGDDAAVLDSSCKKTPLTVETLAKTNRTLSAASLGIEQVTSVPDIDTLDLSWNSVSSMKDLSKNAPKLRKLVLMSNGLSSLDGISLPPTLEDLDLSTNPLGSISGLDKLPLRTLTITNSSVTDISKVSMPSSLETLNAAYNGLTKFPSTDSLKSLKTLTLTTNSLKSFKEITFPPAVTSIDLSWNFLSSFDGFELPSTVTKLYLGGNLFTSLSDMKISNDLTILYVHDMDIKSLDGVTFPDTVTALSLMNCSLSVIKETKLPSQLVYLDISENSITALPTQLPDSLRSITATNNKFTELTKIKFPSSITKLEFGGNQISKVAGIVFPLSLESAAFGDSVITEFEVSRSDYLMFQKTNSLNATIESTSCSNPAAEKGVYGKATLCVLPDDVFESLYGSRGEGNSKSSSSDGGSSSTWIIPVVISVIAVVGVVVGIFVYRKRKEKQAQEQKPLPTHFPQTLADPTVFGAMGDIKLNSTEMSSYHSMFGTGSGNGAVTSGGSNGPDQSLIKYRIPTNEITLQRALAKGGFGIVYLASYQSQDVVVKKILPEKSSDDRHLKAFLDEIKLCSTLNHAKIIKFIGVSWNTLSDIAVIMEYMSGGDLDTLLKKQHTRKAEYPGEFDWYASTMLPTKAQLALDVLEGVVYLHSFSSPIIHRDLKAKNVLLSDTYEAKLSDFGVSKEWRVDTTMTAGIGTMAWIAPEVLRGERYTEKADMYSFGVILTELATCSKPFDGVTNALIVLKVTSGEHRPDMGPDAPEDIRDLGLRCLSYNPMDRPSAMVAHYELKTLLKAHCSTFEL</sequence>
<keyword evidence="1" id="KW-0433">Leucine-rich repeat</keyword>
<dbReference type="Gene3D" id="3.80.10.10">
    <property type="entry name" value="Ribonuclease Inhibitor"/>
    <property type="match status" value="1"/>
</dbReference>
<evidence type="ECO:0000256" key="2">
    <source>
        <dbReference type="ARBA" id="ARBA00022737"/>
    </source>
</evidence>
<keyword evidence="3" id="KW-1133">Transmembrane helix</keyword>